<reference evidence="1 2" key="2">
    <citation type="journal article" date="2022" name="Mol. Ecol. Resour.">
        <title>The genomes of chicory, endive, great burdock and yacon provide insights into Asteraceae paleo-polyploidization history and plant inulin production.</title>
        <authorList>
            <person name="Fan W."/>
            <person name="Wang S."/>
            <person name="Wang H."/>
            <person name="Wang A."/>
            <person name="Jiang F."/>
            <person name="Liu H."/>
            <person name="Zhao H."/>
            <person name="Xu D."/>
            <person name="Zhang Y."/>
        </authorList>
    </citation>
    <scope>NUCLEOTIDE SEQUENCE [LARGE SCALE GENOMIC DNA]</scope>
    <source>
        <strain evidence="2">cv. Yunnan</strain>
        <tissue evidence="1">Leaves</tissue>
    </source>
</reference>
<accession>A0ACB9IWB3</accession>
<sequence>MCRNPIPIQPLEEHAMVAVDMSRVCAKKELLDQIYDLSAEDGIEGLKSLLQVKAEDEDEGIGGGDSEHGA</sequence>
<dbReference type="Proteomes" id="UP001056120">
    <property type="component" value="Linkage Group LG07"/>
</dbReference>
<proteinExistence type="predicted"/>
<organism evidence="1 2">
    <name type="scientific">Smallanthus sonchifolius</name>
    <dbReference type="NCBI Taxonomy" id="185202"/>
    <lineage>
        <taxon>Eukaryota</taxon>
        <taxon>Viridiplantae</taxon>
        <taxon>Streptophyta</taxon>
        <taxon>Embryophyta</taxon>
        <taxon>Tracheophyta</taxon>
        <taxon>Spermatophyta</taxon>
        <taxon>Magnoliopsida</taxon>
        <taxon>eudicotyledons</taxon>
        <taxon>Gunneridae</taxon>
        <taxon>Pentapetalae</taxon>
        <taxon>asterids</taxon>
        <taxon>campanulids</taxon>
        <taxon>Asterales</taxon>
        <taxon>Asteraceae</taxon>
        <taxon>Asteroideae</taxon>
        <taxon>Heliantheae alliance</taxon>
        <taxon>Millerieae</taxon>
        <taxon>Smallanthus</taxon>
    </lineage>
</organism>
<evidence type="ECO:0000313" key="1">
    <source>
        <dbReference type="EMBL" id="KAI3811302.1"/>
    </source>
</evidence>
<reference evidence="2" key="1">
    <citation type="journal article" date="2022" name="Mol. Ecol. Resour.">
        <title>The genomes of chicory, endive, great burdock and yacon provide insights into Asteraceae palaeo-polyploidization history and plant inulin production.</title>
        <authorList>
            <person name="Fan W."/>
            <person name="Wang S."/>
            <person name="Wang H."/>
            <person name="Wang A."/>
            <person name="Jiang F."/>
            <person name="Liu H."/>
            <person name="Zhao H."/>
            <person name="Xu D."/>
            <person name="Zhang Y."/>
        </authorList>
    </citation>
    <scope>NUCLEOTIDE SEQUENCE [LARGE SCALE GENOMIC DNA]</scope>
    <source>
        <strain evidence="2">cv. Yunnan</strain>
    </source>
</reference>
<gene>
    <name evidence="1" type="ORF">L1987_21023</name>
</gene>
<protein>
    <submittedName>
        <fullName evidence="1">Uncharacterized protein</fullName>
    </submittedName>
</protein>
<dbReference type="EMBL" id="CM042024">
    <property type="protein sequence ID" value="KAI3811302.1"/>
    <property type="molecule type" value="Genomic_DNA"/>
</dbReference>
<name>A0ACB9IWB3_9ASTR</name>
<evidence type="ECO:0000313" key="2">
    <source>
        <dbReference type="Proteomes" id="UP001056120"/>
    </source>
</evidence>
<comment type="caution">
    <text evidence="1">The sequence shown here is derived from an EMBL/GenBank/DDBJ whole genome shotgun (WGS) entry which is preliminary data.</text>
</comment>
<keyword evidence="2" id="KW-1185">Reference proteome</keyword>